<keyword evidence="3 6" id="KW-0378">Hydrolase</keyword>
<dbReference type="PANTHER" id="PTHR43806">
    <property type="entry name" value="PEPTIDASE S8"/>
    <property type="match status" value="1"/>
</dbReference>
<dbReference type="PANTHER" id="PTHR43806:SF65">
    <property type="entry name" value="SERINE PROTEASE APRX"/>
    <property type="match status" value="1"/>
</dbReference>
<dbReference type="Proteomes" id="UP000283644">
    <property type="component" value="Unassembled WGS sequence"/>
</dbReference>
<keyword evidence="7" id="KW-0732">Signal</keyword>
<dbReference type="Gene3D" id="3.40.50.200">
    <property type="entry name" value="Peptidase S8/S53 domain"/>
    <property type="match status" value="1"/>
</dbReference>
<evidence type="ECO:0000256" key="3">
    <source>
        <dbReference type="ARBA" id="ARBA00022801"/>
    </source>
</evidence>
<dbReference type="Pfam" id="PF00082">
    <property type="entry name" value="Peptidase_S8"/>
    <property type="match status" value="1"/>
</dbReference>
<organism evidence="9 10">
    <name type="scientific">Nocardioides immobilis</name>
    <dbReference type="NCBI Taxonomy" id="2049295"/>
    <lineage>
        <taxon>Bacteria</taxon>
        <taxon>Bacillati</taxon>
        <taxon>Actinomycetota</taxon>
        <taxon>Actinomycetes</taxon>
        <taxon>Propionibacteriales</taxon>
        <taxon>Nocardioidaceae</taxon>
        <taxon>Nocardioides</taxon>
    </lineage>
</organism>
<keyword evidence="4 6" id="KW-0720">Serine protease</keyword>
<reference evidence="9 10" key="1">
    <citation type="submission" date="2018-09" db="EMBL/GenBank/DDBJ databases">
        <title>Genome sequencing of Nocardioides immobilis CCTCC AB 2017083 for comparison to Nocardioides silvaticus.</title>
        <authorList>
            <person name="Li C."/>
            <person name="Wang G."/>
        </authorList>
    </citation>
    <scope>NUCLEOTIDE SEQUENCE [LARGE SCALE GENOMIC DNA]</scope>
    <source>
        <strain evidence="9 10">CCTCC AB 2017083</strain>
    </source>
</reference>
<dbReference type="InterPro" id="IPR022398">
    <property type="entry name" value="Peptidase_S8_His-AS"/>
</dbReference>
<dbReference type="SUPFAM" id="SSF52743">
    <property type="entry name" value="Subtilisin-like"/>
    <property type="match status" value="1"/>
</dbReference>
<proteinExistence type="inferred from homology"/>
<evidence type="ECO:0000256" key="1">
    <source>
        <dbReference type="ARBA" id="ARBA00011073"/>
    </source>
</evidence>
<dbReference type="InterPro" id="IPR015500">
    <property type="entry name" value="Peptidase_S8_subtilisin-rel"/>
</dbReference>
<gene>
    <name evidence="9" type="ORF">D0Z08_19230</name>
</gene>
<evidence type="ECO:0000256" key="5">
    <source>
        <dbReference type="PIRSR" id="PIRSR615500-1"/>
    </source>
</evidence>
<dbReference type="InterPro" id="IPR000209">
    <property type="entry name" value="Peptidase_S8/S53_dom"/>
</dbReference>
<accession>A0A417XYC8</accession>
<dbReference type="InterPro" id="IPR050131">
    <property type="entry name" value="Peptidase_S8_subtilisin-like"/>
</dbReference>
<dbReference type="PRINTS" id="PR00723">
    <property type="entry name" value="SUBTILISIN"/>
</dbReference>
<evidence type="ECO:0000256" key="2">
    <source>
        <dbReference type="ARBA" id="ARBA00022670"/>
    </source>
</evidence>
<dbReference type="GO" id="GO:0006508">
    <property type="term" value="P:proteolysis"/>
    <property type="evidence" value="ECO:0007669"/>
    <property type="project" value="UniProtKB-KW"/>
</dbReference>
<evidence type="ECO:0000313" key="9">
    <source>
        <dbReference type="EMBL" id="RHW25369.1"/>
    </source>
</evidence>
<dbReference type="PROSITE" id="PS00137">
    <property type="entry name" value="SUBTILASE_HIS"/>
    <property type="match status" value="1"/>
</dbReference>
<name>A0A417XYC8_9ACTN</name>
<evidence type="ECO:0000259" key="8">
    <source>
        <dbReference type="Pfam" id="PF00082"/>
    </source>
</evidence>
<dbReference type="AlphaFoldDB" id="A0A417XYC8"/>
<feature type="active site" description="Charge relay system" evidence="5 6">
    <location>
        <position position="370"/>
    </location>
</feature>
<feature type="signal peptide" evidence="7">
    <location>
        <begin position="1"/>
        <end position="24"/>
    </location>
</feature>
<evidence type="ECO:0000256" key="6">
    <source>
        <dbReference type="PROSITE-ProRule" id="PRU01240"/>
    </source>
</evidence>
<feature type="chain" id="PRO_5039429322" evidence="7">
    <location>
        <begin position="25"/>
        <end position="578"/>
    </location>
</feature>
<dbReference type="InterPro" id="IPR023828">
    <property type="entry name" value="Peptidase_S8_Ser-AS"/>
</dbReference>
<evidence type="ECO:0000256" key="4">
    <source>
        <dbReference type="ARBA" id="ARBA00022825"/>
    </source>
</evidence>
<dbReference type="EMBL" id="QXGH01000024">
    <property type="protein sequence ID" value="RHW25369.1"/>
    <property type="molecule type" value="Genomic_DNA"/>
</dbReference>
<feature type="domain" description="Peptidase S8/S53" evidence="8">
    <location>
        <begin position="139"/>
        <end position="416"/>
    </location>
</feature>
<feature type="active site" description="Charge relay system" evidence="5 6">
    <location>
        <position position="148"/>
    </location>
</feature>
<dbReference type="InterPro" id="IPR036852">
    <property type="entry name" value="Peptidase_S8/S53_dom_sf"/>
</dbReference>
<evidence type="ECO:0000256" key="7">
    <source>
        <dbReference type="SAM" id="SignalP"/>
    </source>
</evidence>
<comment type="caution">
    <text evidence="9">The sequence shown here is derived from an EMBL/GenBank/DDBJ whole genome shotgun (WGS) entry which is preliminary data.</text>
</comment>
<dbReference type="CDD" id="cd07487">
    <property type="entry name" value="Peptidases_S8_1"/>
    <property type="match status" value="1"/>
</dbReference>
<comment type="similarity">
    <text evidence="1 6">Belongs to the peptidase S8 family.</text>
</comment>
<dbReference type="RefSeq" id="WP_118926884.1">
    <property type="nucleotide sequence ID" value="NZ_QXGH01000024.1"/>
</dbReference>
<protein>
    <submittedName>
        <fullName evidence="9">Peptidase S8 and S53 subtilisin kexin sedolisin</fullName>
    </submittedName>
</protein>
<dbReference type="GO" id="GO:0004252">
    <property type="term" value="F:serine-type endopeptidase activity"/>
    <property type="evidence" value="ECO:0007669"/>
    <property type="project" value="UniProtKB-UniRule"/>
</dbReference>
<evidence type="ECO:0000313" key="10">
    <source>
        <dbReference type="Proteomes" id="UP000283644"/>
    </source>
</evidence>
<dbReference type="PROSITE" id="PS51892">
    <property type="entry name" value="SUBTILASE"/>
    <property type="match status" value="1"/>
</dbReference>
<sequence length="578" mass="58198">MRSRSHRVRSAAPALLAAVLSLVAAPMLGGPAPAAPSGASAAETGTHTVLVTGSRPDVREARDLASDTAGYQNLPIIGGFAADLTSQQVDALEASGLQVSENAKVTVTDADWGAGSHEASAVYPQVDGAPSAWASGLDGRNVGVAVVDTGISNTGDLAGRVIDGFDFSGEGSYTTDSFGHGTFVAGIIAGSGNASNGAVKGVAPGVNLVSLKVAGADGSSDVIRVISAIQWAVNHAVKDNIRVLNLSLGTDSTQSWTIDPLNAAVEGAWRAGMVVTVAAGNAGASGITKPGDDPYVITVGSTDDATTVDSGDDTVASFSSTGPTSAGVAKPDLVAPGAHLVSTRALGSAADTEFPASRVDPIYFRGSGTSFSAPQVSAAAALLLQQRPGLTNNQVKGLLTTTASPLPGVAATAQGAGALDIRALLAAPTGPVANQGLGRSDGSGSPFKSEGSLVHAGGPPRDTVAWNSAAWNSAAWNSAAWNSAAWNSAAWNSAAWNSAPWGADTDTQSAAWNAYRWSSAAWNGYDWHSAAWNSAAWNSAAWNSTAWSSAAWNSAAWNSAAWNAGGWASTGFWSAAWN</sequence>
<dbReference type="OrthoDB" id="5177045at2"/>
<keyword evidence="10" id="KW-1185">Reference proteome</keyword>
<feature type="active site" description="Charge relay system" evidence="5 6">
    <location>
        <position position="180"/>
    </location>
</feature>
<keyword evidence="2 6" id="KW-0645">Protease</keyword>
<dbReference type="PROSITE" id="PS00138">
    <property type="entry name" value="SUBTILASE_SER"/>
    <property type="match status" value="1"/>
</dbReference>